<evidence type="ECO:0000313" key="1">
    <source>
        <dbReference type="EMBL" id="CAI9713333.1"/>
    </source>
</evidence>
<evidence type="ECO:0000313" key="2">
    <source>
        <dbReference type="Proteomes" id="UP001162501"/>
    </source>
</evidence>
<proteinExistence type="predicted"/>
<accession>A0ACB0FJS0</accession>
<sequence length="112" mass="12295">MPHTPALSTRLPQRVSMEAPLLLCFSHCFFKDTLTQKPHNRHRIPEAPSKPLTLAVLGPSSFPDAVLGNHSISLLPPAEFPFLNPPRNVYPIQVAKLQPEVKANPPPALGHT</sequence>
<organism evidence="1 2">
    <name type="scientific">Rangifer tarandus platyrhynchus</name>
    <name type="common">Svalbard reindeer</name>
    <dbReference type="NCBI Taxonomy" id="3082113"/>
    <lineage>
        <taxon>Eukaryota</taxon>
        <taxon>Metazoa</taxon>
        <taxon>Chordata</taxon>
        <taxon>Craniata</taxon>
        <taxon>Vertebrata</taxon>
        <taxon>Euteleostomi</taxon>
        <taxon>Mammalia</taxon>
        <taxon>Eutheria</taxon>
        <taxon>Laurasiatheria</taxon>
        <taxon>Artiodactyla</taxon>
        <taxon>Ruminantia</taxon>
        <taxon>Pecora</taxon>
        <taxon>Cervidae</taxon>
        <taxon>Odocoileinae</taxon>
        <taxon>Rangifer</taxon>
    </lineage>
</organism>
<reference evidence="1" key="1">
    <citation type="submission" date="2023-05" db="EMBL/GenBank/DDBJ databases">
        <authorList>
            <consortium name="ELIXIR-Norway"/>
        </authorList>
    </citation>
    <scope>NUCLEOTIDE SEQUENCE</scope>
</reference>
<protein>
    <submittedName>
        <fullName evidence="1">Uncharacterized protein</fullName>
    </submittedName>
</protein>
<dbReference type="Proteomes" id="UP001162501">
    <property type="component" value="Chromosome 8"/>
</dbReference>
<name>A0ACB0FJS0_RANTA</name>
<gene>
    <name evidence="1" type="ORF">MRATA1EN3_LOCUS24546</name>
</gene>
<dbReference type="EMBL" id="OX596092">
    <property type="protein sequence ID" value="CAI9713333.1"/>
    <property type="molecule type" value="Genomic_DNA"/>
</dbReference>